<reference evidence="2" key="1">
    <citation type="submission" date="2018-02" db="EMBL/GenBank/DDBJ databases">
        <authorList>
            <person name="Arnold Z.M."/>
            <person name="Basina A."/>
            <person name="Iyer A.M."/>
            <person name="Stoner T.H."/>
            <person name="Kasturiarachi N.S."/>
            <person name="Pressimone C.A."/>
            <person name="Schiebel J.G."/>
            <person name="Furbee E.C."/>
            <person name="Grubb S.R."/>
            <person name="Warner M.H."/>
            <person name="Montgomery M.T."/>
            <person name="Garlena R.A."/>
            <person name="Russell D.A."/>
            <person name="Pope W.H."/>
            <person name="Jacobs-Sera D."/>
            <person name="Hendrix R.W."/>
            <person name="Hatfull G.F."/>
        </authorList>
    </citation>
    <scope>NUCLEOTIDE SEQUENCE</scope>
</reference>
<gene>
    <name evidence="2" type="primary">64</name>
    <name evidence="2" type="ORF">SEA_SCHNABELTIER_64</name>
</gene>
<dbReference type="GeneID" id="29124594"/>
<evidence type="ECO:0000313" key="2">
    <source>
        <dbReference type="EMBL" id="AMS02985.1"/>
    </source>
</evidence>
<protein>
    <submittedName>
        <fullName evidence="2">Uncharacterized protein</fullName>
    </submittedName>
</protein>
<feature type="region of interest" description="Disordered" evidence="1">
    <location>
        <begin position="1"/>
        <end position="20"/>
    </location>
</feature>
<dbReference type="EMBL" id="KU963252">
    <property type="protein sequence ID" value="AMS02985.1"/>
    <property type="molecule type" value="Genomic_DNA"/>
</dbReference>
<organism evidence="2 3">
    <name type="scientific">Gordonia phage Schnabeltier</name>
    <dbReference type="NCBI Taxonomy" id="1821561"/>
    <lineage>
        <taxon>Viruses</taxon>
        <taxon>Duplodnaviria</taxon>
        <taxon>Heunggongvirae</taxon>
        <taxon>Uroviricota</taxon>
        <taxon>Caudoviricetes</taxon>
        <taxon>Schnabeltiervirus</taxon>
        <taxon>Schnabeltiervirus schnabeltier</taxon>
    </lineage>
</organism>
<accession>A0A142KA52</accession>
<dbReference type="Proteomes" id="UP000204094">
    <property type="component" value="Segment"/>
</dbReference>
<sequence length="91" mass="9491">MSKAAAMSDGQDSPKSEWTVVDRKTLEQSVIEALKPELRLVLSLAGVVAKHDSPIEDADAMIVDLAGVVLDALHSAARVVIEPRGANGGDG</sequence>
<dbReference type="RefSeq" id="YP_009303447.1">
    <property type="nucleotide sequence ID" value="NC_031255.2"/>
</dbReference>
<name>A0A142KA52_9CAUD</name>
<dbReference type="KEGG" id="vg:29124594"/>
<evidence type="ECO:0000313" key="3">
    <source>
        <dbReference type="Proteomes" id="UP000204094"/>
    </source>
</evidence>
<keyword evidence="3" id="KW-1185">Reference proteome</keyword>
<evidence type="ECO:0000256" key="1">
    <source>
        <dbReference type="SAM" id="MobiDB-lite"/>
    </source>
</evidence>
<proteinExistence type="predicted"/>